<dbReference type="PANTHER" id="PTHR37816">
    <property type="entry name" value="YALI0E33011P"/>
    <property type="match status" value="1"/>
</dbReference>
<dbReference type="InterPro" id="IPR027417">
    <property type="entry name" value="P-loop_NTPase"/>
</dbReference>
<organism evidence="1 2">
    <name type="scientific">Microbacterium resistens</name>
    <dbReference type="NCBI Taxonomy" id="156977"/>
    <lineage>
        <taxon>Bacteria</taxon>
        <taxon>Bacillati</taxon>
        <taxon>Actinomycetota</taxon>
        <taxon>Actinomycetes</taxon>
        <taxon>Micrococcales</taxon>
        <taxon>Microbacteriaceae</taxon>
        <taxon>Microbacterium</taxon>
    </lineage>
</organism>
<keyword evidence="2" id="KW-1185">Reference proteome</keyword>
<name>A0ABY3RT87_9MICO</name>
<dbReference type="Gene3D" id="3.40.50.300">
    <property type="entry name" value="P-loop containing nucleotide triphosphate hydrolases"/>
    <property type="match status" value="1"/>
</dbReference>
<proteinExistence type="predicted"/>
<reference evidence="1 2" key="1">
    <citation type="submission" date="2023-01" db="EMBL/GenBank/DDBJ databases">
        <title>Characterization of estradiol degrading bacteria Microbacterium sp. MZT7 and reveal degrading genes through genome analysis.</title>
        <authorList>
            <person name="Hao P."/>
            <person name="Gao Y."/>
        </authorList>
    </citation>
    <scope>NUCLEOTIDE SEQUENCE [LARGE SCALE GENOMIC DNA]</scope>
    <source>
        <strain evidence="1 2">MZT7</strain>
    </source>
</reference>
<accession>A0ABY3RT87</accession>
<protein>
    <submittedName>
        <fullName evidence="1">AAA family ATPase</fullName>
    </submittedName>
</protein>
<dbReference type="RefSeq" id="WP_231820698.1">
    <property type="nucleotide sequence ID" value="NZ_CP082781.1"/>
</dbReference>
<sequence>MPSPPDASPVLPLRVLVAGITGAGKTTFARRVAAAAGVRHVEIDALFHGAGWTPRPSFLDDVRAFAAEERWVTEWQYTSQGTDAVLVPRADLVVWLDYPWRIVRARLIRRTLARRILRTRLWNGNTEPAIWTRAAWTGEDDILRWQRRTRHKWDERMPEIMRAHPDLPIVRLRHPREARRWLRALSAARPR</sequence>
<dbReference type="InterPro" id="IPR052922">
    <property type="entry name" value="Cytidylate_Kinase-2"/>
</dbReference>
<evidence type="ECO:0000313" key="2">
    <source>
        <dbReference type="Proteomes" id="UP001199642"/>
    </source>
</evidence>
<gene>
    <name evidence="1" type="ORF">K8F61_03515</name>
</gene>
<dbReference type="PANTHER" id="PTHR37816:SF1">
    <property type="entry name" value="TOXIN"/>
    <property type="match status" value="1"/>
</dbReference>
<evidence type="ECO:0000313" key="1">
    <source>
        <dbReference type="EMBL" id="UGS27288.1"/>
    </source>
</evidence>
<dbReference type="EMBL" id="CP082781">
    <property type="protein sequence ID" value="UGS27288.1"/>
    <property type="molecule type" value="Genomic_DNA"/>
</dbReference>
<dbReference type="Proteomes" id="UP001199642">
    <property type="component" value="Chromosome"/>
</dbReference>
<dbReference type="SUPFAM" id="SSF52540">
    <property type="entry name" value="P-loop containing nucleoside triphosphate hydrolases"/>
    <property type="match status" value="1"/>
</dbReference>